<dbReference type="Gene3D" id="3.10.50.40">
    <property type="match status" value="1"/>
</dbReference>
<comment type="catalytic activity">
    <reaction evidence="1 5">
        <text>[protein]-peptidylproline (omega=180) = [protein]-peptidylproline (omega=0)</text>
        <dbReference type="Rhea" id="RHEA:16237"/>
        <dbReference type="Rhea" id="RHEA-COMP:10747"/>
        <dbReference type="Rhea" id="RHEA-COMP:10748"/>
        <dbReference type="ChEBI" id="CHEBI:83833"/>
        <dbReference type="ChEBI" id="CHEBI:83834"/>
        <dbReference type="EC" id="5.2.1.8"/>
    </reaction>
</comment>
<name>A0A6U3B862_9STRA</name>
<dbReference type="SUPFAM" id="SSF54534">
    <property type="entry name" value="FKBP-like"/>
    <property type="match status" value="1"/>
</dbReference>
<evidence type="ECO:0000256" key="3">
    <source>
        <dbReference type="ARBA" id="ARBA00023110"/>
    </source>
</evidence>
<dbReference type="InterPro" id="IPR001179">
    <property type="entry name" value="PPIase_FKBP_dom"/>
</dbReference>
<keyword evidence="4 5" id="KW-0413">Isomerase</keyword>
<proteinExistence type="predicted"/>
<evidence type="ECO:0000259" key="6">
    <source>
        <dbReference type="PROSITE" id="PS50059"/>
    </source>
</evidence>
<evidence type="ECO:0000256" key="2">
    <source>
        <dbReference type="ARBA" id="ARBA00013194"/>
    </source>
</evidence>
<keyword evidence="3 5" id="KW-0697">Rotamase</keyword>
<dbReference type="EMBL" id="HBHT01021696">
    <property type="protein sequence ID" value="CAD9971404.1"/>
    <property type="molecule type" value="Transcribed_RNA"/>
</dbReference>
<evidence type="ECO:0000256" key="1">
    <source>
        <dbReference type="ARBA" id="ARBA00000971"/>
    </source>
</evidence>
<organism evidence="7">
    <name type="scientific">Entomoneis paludosa</name>
    <dbReference type="NCBI Taxonomy" id="265537"/>
    <lineage>
        <taxon>Eukaryota</taxon>
        <taxon>Sar</taxon>
        <taxon>Stramenopiles</taxon>
        <taxon>Ochrophyta</taxon>
        <taxon>Bacillariophyta</taxon>
        <taxon>Bacillariophyceae</taxon>
        <taxon>Bacillariophycidae</taxon>
        <taxon>Entomoneidaceae</taxon>
        <taxon>Entomoneis</taxon>
    </lineage>
</organism>
<dbReference type="InterPro" id="IPR050689">
    <property type="entry name" value="FKBP-type_PPIase"/>
</dbReference>
<sequence>MNHDVKTHFTGKFPNGTVFDSSHERGAMMQVPVSHTLKGWQKALPLLKEGDVADVCLTPEWAFGEAGAPPHVSANQVVCYEIHLEQVLDGDQHHYIHPDYKEYAQQYQEMLEEYAKHGGEHASLATDL</sequence>
<feature type="domain" description="PPIase FKBP-type" evidence="6">
    <location>
        <begin position="2"/>
        <end position="88"/>
    </location>
</feature>
<dbReference type="PANTHER" id="PTHR10516">
    <property type="entry name" value="PEPTIDYL-PROLYL CIS-TRANS ISOMERASE"/>
    <property type="match status" value="1"/>
</dbReference>
<dbReference type="InterPro" id="IPR046357">
    <property type="entry name" value="PPIase_dom_sf"/>
</dbReference>
<accession>A0A6U3B862</accession>
<dbReference type="AlphaFoldDB" id="A0A6U3B862"/>
<reference evidence="7" key="1">
    <citation type="submission" date="2021-01" db="EMBL/GenBank/DDBJ databases">
        <authorList>
            <person name="Corre E."/>
            <person name="Pelletier E."/>
            <person name="Niang G."/>
            <person name="Scheremetjew M."/>
            <person name="Finn R."/>
            <person name="Kale V."/>
            <person name="Holt S."/>
            <person name="Cochrane G."/>
            <person name="Meng A."/>
            <person name="Brown T."/>
            <person name="Cohen L."/>
        </authorList>
    </citation>
    <scope>NUCLEOTIDE SEQUENCE</scope>
    <source>
        <strain evidence="7">CCMP125</strain>
    </source>
</reference>
<gene>
    <name evidence="7" type="ORF">APAL1065_LOCUS14540</name>
    <name evidence="8" type="ORF">APAL1065_LOCUS14541</name>
</gene>
<dbReference type="Pfam" id="PF00254">
    <property type="entry name" value="FKBP_C"/>
    <property type="match status" value="1"/>
</dbReference>
<dbReference type="PROSITE" id="PS50059">
    <property type="entry name" value="FKBP_PPIASE"/>
    <property type="match status" value="1"/>
</dbReference>
<dbReference type="EMBL" id="HBHT01021698">
    <property type="protein sequence ID" value="CAD9971406.1"/>
    <property type="molecule type" value="Transcribed_RNA"/>
</dbReference>
<protein>
    <recommendedName>
        <fullName evidence="2 5">peptidylprolyl isomerase</fullName>
        <ecNumber evidence="2 5">5.2.1.8</ecNumber>
    </recommendedName>
</protein>
<evidence type="ECO:0000256" key="4">
    <source>
        <dbReference type="ARBA" id="ARBA00023235"/>
    </source>
</evidence>
<dbReference type="GO" id="GO:0005737">
    <property type="term" value="C:cytoplasm"/>
    <property type="evidence" value="ECO:0007669"/>
    <property type="project" value="TreeGrafter"/>
</dbReference>
<dbReference type="PANTHER" id="PTHR10516:SF443">
    <property type="entry name" value="FK506-BINDING PROTEIN 59-RELATED"/>
    <property type="match status" value="1"/>
</dbReference>
<evidence type="ECO:0000313" key="7">
    <source>
        <dbReference type="EMBL" id="CAD9971404.1"/>
    </source>
</evidence>
<evidence type="ECO:0000256" key="5">
    <source>
        <dbReference type="PROSITE-ProRule" id="PRU00277"/>
    </source>
</evidence>
<dbReference type="EC" id="5.2.1.8" evidence="2 5"/>
<evidence type="ECO:0000313" key="8">
    <source>
        <dbReference type="EMBL" id="CAD9971406.1"/>
    </source>
</evidence>
<dbReference type="GO" id="GO:0003755">
    <property type="term" value="F:peptidyl-prolyl cis-trans isomerase activity"/>
    <property type="evidence" value="ECO:0007669"/>
    <property type="project" value="UniProtKB-KW"/>
</dbReference>